<protein>
    <submittedName>
        <fullName evidence="1">Triacylglycerol lipase</fullName>
    </submittedName>
</protein>
<evidence type="ECO:0000313" key="2">
    <source>
        <dbReference type="Proteomes" id="UP000019804"/>
    </source>
</evidence>
<accession>A0A017SFB7</accession>
<dbReference type="AlphaFoldDB" id="A0A017SFB7"/>
<dbReference type="EMBL" id="KK088424">
    <property type="protein sequence ID" value="EYE94945.1"/>
    <property type="molecule type" value="Genomic_DNA"/>
</dbReference>
<sequence>MGYATTIVNVIRCTRLAYYNSVNQFHRLNSLSHSITTHRSFHACSRRCRPHKHPAARTLDPRLEEMGNVIRDEYAIIRDNYEAPKHPIVLAHGLLGFDELRLAGPLLPGVQYWRGIREALTIKGVEVITATVPPSGSIEQRAEELARDIAIGARGKDVNIIAHSMSGLDSRYMISHLKPTDFKVLSLTTIATPHRGSAVADYILEQIGAERLPQAYYALERLGFETGAFAQLTQKYAAEKFNPTTPDIENVRYFSYGAAMDPSIWSAFRLSHRILKETEGYNDGLVSVASSRWGGKHGYKGTLVGVSHLDLINWTNRLKWLAGEITGNRRKFNAIAFYLDIADMLAKEGL</sequence>
<dbReference type="OrthoDB" id="5592486at2759"/>
<dbReference type="Proteomes" id="UP000019804">
    <property type="component" value="Unassembled WGS sequence"/>
</dbReference>
<dbReference type="Gene3D" id="3.40.50.1820">
    <property type="entry name" value="alpha/beta hydrolase"/>
    <property type="match status" value="1"/>
</dbReference>
<dbReference type="InterPro" id="IPR029058">
    <property type="entry name" value="AB_hydrolase_fold"/>
</dbReference>
<evidence type="ECO:0000313" key="1">
    <source>
        <dbReference type="EMBL" id="EYE94945.1"/>
    </source>
</evidence>
<dbReference type="RefSeq" id="XP_040638633.1">
    <property type="nucleotide sequence ID" value="XM_040782011.1"/>
</dbReference>
<dbReference type="PANTHER" id="PTHR11440">
    <property type="entry name" value="LECITHIN-CHOLESTEROL ACYLTRANSFERASE-RELATED"/>
    <property type="match status" value="1"/>
</dbReference>
<proteinExistence type="predicted"/>
<gene>
    <name evidence="1" type="ORF">EURHEDRAFT_412798</name>
</gene>
<dbReference type="STRING" id="1388766.A0A017SFB7"/>
<dbReference type="HOGENOM" id="CLU_015737_0_0_1"/>
<keyword evidence="2" id="KW-1185">Reference proteome</keyword>
<dbReference type="GeneID" id="63697135"/>
<organism evidence="1 2">
    <name type="scientific">Aspergillus ruber (strain CBS 135680)</name>
    <dbReference type="NCBI Taxonomy" id="1388766"/>
    <lineage>
        <taxon>Eukaryota</taxon>
        <taxon>Fungi</taxon>
        <taxon>Dikarya</taxon>
        <taxon>Ascomycota</taxon>
        <taxon>Pezizomycotina</taxon>
        <taxon>Eurotiomycetes</taxon>
        <taxon>Eurotiomycetidae</taxon>
        <taxon>Eurotiales</taxon>
        <taxon>Aspergillaceae</taxon>
        <taxon>Aspergillus</taxon>
        <taxon>Aspergillus subgen. Aspergillus</taxon>
    </lineage>
</organism>
<reference evidence="2" key="1">
    <citation type="journal article" date="2014" name="Nat. Commun.">
        <title>Genomic adaptations of the halophilic Dead Sea filamentous fungus Eurotium rubrum.</title>
        <authorList>
            <person name="Kis-Papo T."/>
            <person name="Weig A.R."/>
            <person name="Riley R."/>
            <person name="Persoh D."/>
            <person name="Salamov A."/>
            <person name="Sun H."/>
            <person name="Lipzen A."/>
            <person name="Wasser S.P."/>
            <person name="Rambold G."/>
            <person name="Grigoriev I.V."/>
            <person name="Nevo E."/>
        </authorList>
    </citation>
    <scope>NUCLEOTIDE SEQUENCE [LARGE SCALE GENOMIC DNA]</scope>
    <source>
        <strain evidence="2">CBS 135680</strain>
    </source>
</reference>
<dbReference type="SUPFAM" id="SSF53474">
    <property type="entry name" value="alpha/beta-Hydrolases"/>
    <property type="match status" value="1"/>
</dbReference>
<name>A0A017SFB7_ASPRC</name>